<evidence type="ECO:0000313" key="21">
    <source>
        <dbReference type="Proteomes" id="UP000008721"/>
    </source>
</evidence>
<keyword evidence="13" id="KW-0472">Membrane</keyword>
<evidence type="ECO:0000259" key="19">
    <source>
        <dbReference type="SMART" id="SM00563"/>
    </source>
</evidence>
<evidence type="ECO:0000256" key="1">
    <source>
        <dbReference type="ARBA" id="ARBA00001141"/>
    </source>
</evidence>
<dbReference type="Pfam" id="PF01553">
    <property type="entry name" value="Acyltransferase"/>
    <property type="match status" value="1"/>
</dbReference>
<sequence length="215" mass="24700">MITTFYLLPKPYAVKFSAWFIRFLVFIPVEVRGNPDPDAQMFLINHQSDIDIGVMETITDKDLAWVAKKELFNVPFFGLVVRLPKDIALERESKTSLVKLIKECKDRLDHGRVITIFPEGTRTESGKMKPFKAGAKMVADKFNLKVQPVVLVATAWHFSNKRKDFKPGTITAIYLDSFVADKSNPEWLNETHDAMQHAYDEALSNLPKYHKRRIS</sequence>
<dbReference type="SUPFAM" id="SSF69593">
    <property type="entry name" value="Glycerol-3-phosphate (1)-acyltransferase"/>
    <property type="match status" value="1"/>
</dbReference>
<dbReference type="CDD" id="cd07989">
    <property type="entry name" value="LPLAT_AGPAT-like"/>
    <property type="match status" value="1"/>
</dbReference>
<dbReference type="EC" id="2.3.1.51" evidence="6 18"/>
<name>E4TZ54_SULKY</name>
<dbReference type="PANTHER" id="PTHR10434:SF59">
    <property type="entry name" value="1-ACYL-SN-GLYCEROL-3-PHOSPHATE ACYLTRANSFERASE"/>
    <property type="match status" value="1"/>
</dbReference>
<evidence type="ECO:0000256" key="7">
    <source>
        <dbReference type="ARBA" id="ARBA00016139"/>
    </source>
</evidence>
<dbReference type="HOGENOM" id="CLU_027938_6_3_7"/>
<keyword evidence="10" id="KW-0997">Cell inner membrane</keyword>
<keyword evidence="15 18" id="KW-1208">Phospholipid metabolism</keyword>
<dbReference type="eggNOG" id="COG0204">
    <property type="taxonomic scope" value="Bacteria"/>
</dbReference>
<evidence type="ECO:0000256" key="18">
    <source>
        <dbReference type="RuleBase" id="RU361267"/>
    </source>
</evidence>
<comment type="pathway">
    <text evidence="4">Lipid metabolism.</text>
</comment>
<dbReference type="EMBL" id="CP002355">
    <property type="protein sequence ID" value="ADR33053.1"/>
    <property type="molecule type" value="Genomic_DNA"/>
</dbReference>
<keyword evidence="12 18" id="KW-0443">Lipid metabolism</keyword>
<dbReference type="SMART" id="SM00563">
    <property type="entry name" value="PlsC"/>
    <property type="match status" value="1"/>
</dbReference>
<keyword evidence="11 18" id="KW-0808">Transferase</keyword>
<dbReference type="STRING" id="709032.Sulku_0386"/>
<evidence type="ECO:0000256" key="3">
    <source>
        <dbReference type="ARBA" id="ARBA00004728"/>
    </source>
</evidence>
<evidence type="ECO:0000256" key="10">
    <source>
        <dbReference type="ARBA" id="ARBA00022519"/>
    </source>
</evidence>
<comment type="catalytic activity">
    <reaction evidence="1 18">
        <text>a 1-acyl-sn-glycero-3-phosphate + an acyl-CoA = a 1,2-diacyl-sn-glycero-3-phosphate + CoA</text>
        <dbReference type="Rhea" id="RHEA:19709"/>
        <dbReference type="ChEBI" id="CHEBI:57287"/>
        <dbReference type="ChEBI" id="CHEBI:57970"/>
        <dbReference type="ChEBI" id="CHEBI:58342"/>
        <dbReference type="ChEBI" id="CHEBI:58608"/>
        <dbReference type="EC" id="2.3.1.51"/>
    </reaction>
</comment>
<evidence type="ECO:0000256" key="16">
    <source>
        <dbReference type="ARBA" id="ARBA00023315"/>
    </source>
</evidence>
<dbReference type="KEGG" id="sku:Sulku_0386"/>
<protein>
    <recommendedName>
        <fullName evidence="7 18">1-acyl-sn-glycerol-3-phosphate acyltransferase</fullName>
        <ecNumber evidence="6 18">2.3.1.51</ecNumber>
    </recommendedName>
</protein>
<proteinExistence type="inferred from homology"/>
<keyword evidence="9 18" id="KW-0444">Lipid biosynthesis</keyword>
<keyword evidence="21" id="KW-1185">Reference proteome</keyword>
<dbReference type="NCBIfam" id="TIGR00530">
    <property type="entry name" value="AGP_acyltrn"/>
    <property type="match status" value="1"/>
</dbReference>
<evidence type="ECO:0000256" key="17">
    <source>
        <dbReference type="ARBA" id="ARBA00037183"/>
    </source>
</evidence>
<evidence type="ECO:0000256" key="13">
    <source>
        <dbReference type="ARBA" id="ARBA00023136"/>
    </source>
</evidence>
<dbReference type="InterPro" id="IPR004552">
    <property type="entry name" value="AGP_acyltrans"/>
</dbReference>
<evidence type="ECO:0000256" key="11">
    <source>
        <dbReference type="ARBA" id="ARBA00022679"/>
    </source>
</evidence>
<evidence type="ECO:0000256" key="5">
    <source>
        <dbReference type="ARBA" id="ARBA00008655"/>
    </source>
</evidence>
<organism evidence="20 21">
    <name type="scientific">Sulfuricurvum kujiense (strain ATCC BAA-921 / DSM 16994 / JCM 11577 / YK-1)</name>
    <dbReference type="NCBI Taxonomy" id="709032"/>
    <lineage>
        <taxon>Bacteria</taxon>
        <taxon>Pseudomonadati</taxon>
        <taxon>Campylobacterota</taxon>
        <taxon>Epsilonproteobacteria</taxon>
        <taxon>Campylobacterales</taxon>
        <taxon>Sulfurimonadaceae</taxon>
        <taxon>Sulfuricurvum</taxon>
    </lineage>
</organism>
<dbReference type="AlphaFoldDB" id="E4TZ54"/>
<evidence type="ECO:0000256" key="2">
    <source>
        <dbReference type="ARBA" id="ARBA00004417"/>
    </source>
</evidence>
<evidence type="ECO:0000256" key="12">
    <source>
        <dbReference type="ARBA" id="ARBA00023098"/>
    </source>
</evidence>
<evidence type="ECO:0000256" key="4">
    <source>
        <dbReference type="ARBA" id="ARBA00005189"/>
    </source>
</evidence>
<evidence type="ECO:0000256" key="9">
    <source>
        <dbReference type="ARBA" id="ARBA00022516"/>
    </source>
</evidence>
<feature type="domain" description="Phospholipid/glycerol acyltransferase" evidence="19">
    <location>
        <begin position="40"/>
        <end position="154"/>
    </location>
</feature>
<evidence type="ECO:0000256" key="6">
    <source>
        <dbReference type="ARBA" id="ARBA00013211"/>
    </source>
</evidence>
<comment type="domain">
    <text evidence="18">The HXXXXD motif is essential for acyltransferase activity and may constitute the binding site for the phosphate moiety of the glycerol-3-phosphate.</text>
</comment>
<dbReference type="GO" id="GO:0016024">
    <property type="term" value="P:CDP-diacylglycerol biosynthetic process"/>
    <property type="evidence" value="ECO:0007669"/>
    <property type="project" value="UniProtKB-UniPathway"/>
</dbReference>
<dbReference type="Proteomes" id="UP000008721">
    <property type="component" value="Chromosome"/>
</dbReference>
<comment type="similarity">
    <text evidence="5 18">Belongs to the 1-acyl-sn-glycerol-3-phosphate acyltransferase family.</text>
</comment>
<dbReference type="UniPathway" id="UPA00557">
    <property type="reaction ID" value="UER00613"/>
</dbReference>
<dbReference type="GO" id="GO:0005886">
    <property type="term" value="C:plasma membrane"/>
    <property type="evidence" value="ECO:0007669"/>
    <property type="project" value="UniProtKB-SubCell"/>
</dbReference>
<keyword evidence="16 18" id="KW-0012">Acyltransferase</keyword>
<gene>
    <name evidence="20" type="ordered locus">Sulku_0386</name>
</gene>
<dbReference type="GO" id="GO:0006654">
    <property type="term" value="P:phosphatidic acid biosynthetic process"/>
    <property type="evidence" value="ECO:0007669"/>
    <property type="project" value="TreeGrafter"/>
</dbReference>
<evidence type="ECO:0000313" key="20">
    <source>
        <dbReference type="EMBL" id="ADR33053.1"/>
    </source>
</evidence>
<dbReference type="PANTHER" id="PTHR10434">
    <property type="entry name" value="1-ACYL-SN-GLYCEROL-3-PHOSPHATE ACYLTRANSFERASE"/>
    <property type="match status" value="1"/>
</dbReference>
<keyword evidence="8" id="KW-1003">Cell membrane</keyword>
<comment type="function">
    <text evidence="17">Converts lysophosphatidic acid (LPA) into phosphatidic acid by incorporating acyl moiety at the 2 position.</text>
</comment>
<dbReference type="InterPro" id="IPR002123">
    <property type="entry name" value="Plipid/glycerol_acylTrfase"/>
</dbReference>
<evidence type="ECO:0000256" key="14">
    <source>
        <dbReference type="ARBA" id="ARBA00023209"/>
    </source>
</evidence>
<keyword evidence="14 18" id="KW-0594">Phospholipid biosynthesis</keyword>
<dbReference type="GO" id="GO:0003841">
    <property type="term" value="F:1-acylglycerol-3-phosphate O-acyltransferase activity"/>
    <property type="evidence" value="ECO:0007669"/>
    <property type="project" value="UniProtKB-UniRule"/>
</dbReference>
<comment type="pathway">
    <text evidence="3">Phospholipid metabolism; CDP-diacylglycerol biosynthesis; CDP-diacylglycerol from sn-glycerol 3-phosphate: step 2/3.</text>
</comment>
<evidence type="ECO:0000256" key="8">
    <source>
        <dbReference type="ARBA" id="ARBA00022475"/>
    </source>
</evidence>
<evidence type="ECO:0000256" key="15">
    <source>
        <dbReference type="ARBA" id="ARBA00023264"/>
    </source>
</evidence>
<accession>E4TZ54</accession>
<reference evidence="20 21" key="1">
    <citation type="journal article" date="2012" name="Stand. Genomic Sci.">
        <title>Complete genome sequence of the sulfur compounds oxidizing chemolithoautotroph Sulfuricurvum kujiense type strain (YK-1(T)).</title>
        <authorList>
            <person name="Han C."/>
            <person name="Kotsyurbenko O."/>
            <person name="Chertkov O."/>
            <person name="Held B."/>
            <person name="Lapidus A."/>
            <person name="Nolan M."/>
            <person name="Lucas S."/>
            <person name="Hammon N."/>
            <person name="Deshpande S."/>
            <person name="Cheng J.F."/>
            <person name="Tapia R."/>
            <person name="Goodwin L.A."/>
            <person name="Pitluck S."/>
            <person name="Liolios K."/>
            <person name="Pagani I."/>
            <person name="Ivanova N."/>
            <person name="Mavromatis K."/>
            <person name="Mikhailova N."/>
            <person name="Pati A."/>
            <person name="Chen A."/>
            <person name="Palaniappan K."/>
            <person name="Land M."/>
            <person name="Hauser L."/>
            <person name="Chang Y.J."/>
            <person name="Jeffries C.D."/>
            <person name="Brambilla E.M."/>
            <person name="Rohde M."/>
            <person name="Spring S."/>
            <person name="Sikorski J."/>
            <person name="Goker M."/>
            <person name="Woyke T."/>
            <person name="Bristow J."/>
            <person name="Eisen J.A."/>
            <person name="Markowitz V."/>
            <person name="Hugenholtz P."/>
            <person name="Kyrpides N.C."/>
            <person name="Klenk H.P."/>
            <person name="Detter J.C."/>
        </authorList>
    </citation>
    <scope>NUCLEOTIDE SEQUENCE [LARGE SCALE GENOMIC DNA]</scope>
    <source>
        <strain evidence="21">ATCC BAA-921 / DSM 16994 / JCM 11577 / YK-1</strain>
    </source>
</reference>
<comment type="subcellular location">
    <subcellularLocation>
        <location evidence="2">Cell inner membrane</location>
        <topology evidence="2">Peripheral membrane protein</topology>
    </subcellularLocation>
</comment>